<comment type="caution">
    <text evidence="3">The sequence shown here is derived from an EMBL/GenBank/DDBJ whole genome shotgun (WGS) entry which is preliminary data.</text>
</comment>
<feature type="domain" description="DUF8160" evidence="2">
    <location>
        <begin position="23"/>
        <end position="144"/>
    </location>
</feature>
<evidence type="ECO:0000313" key="4">
    <source>
        <dbReference type="Proteomes" id="UP001257060"/>
    </source>
</evidence>
<proteinExistence type="predicted"/>
<feature type="compositionally biased region" description="Acidic residues" evidence="1">
    <location>
        <begin position="25"/>
        <end position="42"/>
    </location>
</feature>
<protein>
    <recommendedName>
        <fullName evidence="2">DUF8160 domain-containing protein</fullName>
    </recommendedName>
</protein>
<sequence>MSGEDRADRLRRRRQRSRDRALTDESGESDESAESETDETTESAETAKPNDAGETDGTDETSEADESDGPKPSVKDEQKPTYMYLPHGVRRDLDRAYSILKAEYEYEYEESFEKNRHFYPLVVSLGLEAVDELDAEDVRSRLEEDR</sequence>
<name>A0ABU2GKR5_9EURY</name>
<dbReference type="Proteomes" id="UP001257060">
    <property type="component" value="Unassembled WGS sequence"/>
</dbReference>
<gene>
    <name evidence="3" type="ORF">NDI76_19135</name>
</gene>
<evidence type="ECO:0000259" key="2">
    <source>
        <dbReference type="Pfam" id="PF26492"/>
    </source>
</evidence>
<dbReference type="InterPro" id="IPR058474">
    <property type="entry name" value="DUF8160"/>
</dbReference>
<feature type="compositionally biased region" description="Acidic residues" evidence="1">
    <location>
        <begin position="53"/>
        <end position="67"/>
    </location>
</feature>
<evidence type="ECO:0000256" key="1">
    <source>
        <dbReference type="SAM" id="MobiDB-lite"/>
    </source>
</evidence>
<dbReference type="RefSeq" id="WP_310925785.1">
    <property type="nucleotide sequence ID" value="NZ_JAMQOP010000004.1"/>
</dbReference>
<reference evidence="3 4" key="1">
    <citation type="submission" date="2022-06" db="EMBL/GenBank/DDBJ databases">
        <title>Halogeometricum sp. a new haloarchaeum isolate from saline soil.</title>
        <authorList>
            <person name="Strakova D."/>
            <person name="Galisteo C."/>
            <person name="Sanchez-Porro C."/>
            <person name="Ventosa A."/>
        </authorList>
    </citation>
    <scope>NUCLEOTIDE SEQUENCE [LARGE SCALE GENOMIC DNA]</scope>
    <source>
        <strain evidence="3 4">S1BR25-6</strain>
    </source>
</reference>
<organism evidence="3 4">
    <name type="scientific">Halogeometricum salsisoli</name>
    <dbReference type="NCBI Taxonomy" id="2950536"/>
    <lineage>
        <taxon>Archaea</taxon>
        <taxon>Methanobacteriati</taxon>
        <taxon>Methanobacteriota</taxon>
        <taxon>Stenosarchaea group</taxon>
        <taxon>Halobacteria</taxon>
        <taxon>Halobacteriales</taxon>
        <taxon>Haloferacaceae</taxon>
        <taxon>Halogeometricum</taxon>
    </lineage>
</organism>
<keyword evidence="4" id="KW-1185">Reference proteome</keyword>
<dbReference type="EMBL" id="JAMQOP010000004">
    <property type="protein sequence ID" value="MDS0300868.1"/>
    <property type="molecule type" value="Genomic_DNA"/>
</dbReference>
<feature type="region of interest" description="Disordered" evidence="1">
    <location>
        <begin position="1"/>
        <end position="86"/>
    </location>
</feature>
<accession>A0ABU2GKR5</accession>
<evidence type="ECO:0000313" key="3">
    <source>
        <dbReference type="EMBL" id="MDS0300868.1"/>
    </source>
</evidence>
<dbReference type="Pfam" id="PF26492">
    <property type="entry name" value="DUF8160"/>
    <property type="match status" value="1"/>
</dbReference>